<dbReference type="OrthoDB" id="10263155at2759"/>
<dbReference type="AlphaFoldDB" id="A0A6A7B0Z6"/>
<reference evidence="1" key="1">
    <citation type="submission" date="2020-01" db="EMBL/GenBank/DDBJ databases">
        <authorList>
            <consortium name="DOE Joint Genome Institute"/>
            <person name="Haridas S."/>
            <person name="Albert R."/>
            <person name="Binder M."/>
            <person name="Bloem J."/>
            <person name="Labutti K."/>
            <person name="Salamov A."/>
            <person name="Andreopoulos B."/>
            <person name="Baker S.E."/>
            <person name="Barry K."/>
            <person name="Bills G."/>
            <person name="Bluhm B.H."/>
            <person name="Cannon C."/>
            <person name="Castanera R."/>
            <person name="Culley D.E."/>
            <person name="Daum C."/>
            <person name="Ezra D."/>
            <person name="Gonzalez J.B."/>
            <person name="Henrissat B."/>
            <person name="Kuo A."/>
            <person name="Liang C."/>
            <person name="Lipzen A."/>
            <person name="Lutzoni F."/>
            <person name="Magnuson J."/>
            <person name="Mondo S."/>
            <person name="Nolan M."/>
            <person name="Ohm R."/>
            <person name="Pangilinan J."/>
            <person name="Park H.-J."/>
            <person name="Ramirez L."/>
            <person name="Alfaro M."/>
            <person name="Sun H."/>
            <person name="Tritt A."/>
            <person name="Yoshinaga Y."/>
            <person name="Zwiers L.-H."/>
            <person name="Turgeon B.G."/>
            <person name="Goodwin S.B."/>
            <person name="Spatafora J.W."/>
            <person name="Crous P.W."/>
            <person name="Grigoriev I.V."/>
        </authorList>
    </citation>
    <scope>NUCLEOTIDE SEQUENCE</scope>
    <source>
        <strain evidence="1">IPT5</strain>
    </source>
</reference>
<dbReference type="EMBL" id="MU006313">
    <property type="protein sequence ID" value="KAF2849186.1"/>
    <property type="molecule type" value="Genomic_DNA"/>
</dbReference>
<gene>
    <name evidence="1" type="ORF">T440DRAFT_139298</name>
</gene>
<dbReference type="Gene3D" id="3.90.1140.10">
    <property type="entry name" value="Cyclic phosphodiesterase"/>
    <property type="match status" value="1"/>
</dbReference>
<organism evidence="1 2">
    <name type="scientific">Plenodomus tracheiphilus IPT5</name>
    <dbReference type="NCBI Taxonomy" id="1408161"/>
    <lineage>
        <taxon>Eukaryota</taxon>
        <taxon>Fungi</taxon>
        <taxon>Dikarya</taxon>
        <taxon>Ascomycota</taxon>
        <taxon>Pezizomycotina</taxon>
        <taxon>Dothideomycetes</taxon>
        <taxon>Pleosporomycetidae</taxon>
        <taxon>Pleosporales</taxon>
        <taxon>Pleosporineae</taxon>
        <taxon>Leptosphaeriaceae</taxon>
        <taxon>Plenodomus</taxon>
    </lineage>
</organism>
<evidence type="ECO:0000313" key="2">
    <source>
        <dbReference type="Proteomes" id="UP000799423"/>
    </source>
</evidence>
<keyword evidence="2" id="KW-1185">Reference proteome</keyword>
<dbReference type="PANTHER" id="PTHR37474:SF1">
    <property type="entry name" value="2'-5' RNA LIGASE FAMILY PROTEIN"/>
    <property type="match status" value="1"/>
</dbReference>
<dbReference type="PANTHER" id="PTHR37474">
    <property type="entry name" value="RNA LIGASE/CYCLIC NUCLEOTIDE PHOSPHODIESTERASE"/>
    <property type="match status" value="1"/>
</dbReference>
<proteinExistence type="predicted"/>
<dbReference type="Proteomes" id="UP000799423">
    <property type="component" value="Unassembled WGS sequence"/>
</dbReference>
<evidence type="ECO:0000313" key="1">
    <source>
        <dbReference type="EMBL" id="KAF2849186.1"/>
    </source>
</evidence>
<name>A0A6A7B0Z6_9PLEO</name>
<dbReference type="Pfam" id="PF13563">
    <property type="entry name" value="2_5_RNA_ligase2"/>
    <property type="match status" value="1"/>
</dbReference>
<protein>
    <submittedName>
        <fullName evidence="1">Uncharacterized protein</fullName>
    </submittedName>
</protein>
<sequence>MANRLPQELSRKCALVLLPPPSITAPIDAVRRLHDKQFNRWPTHINLLYPFVRVPSIPNDKNEPTLKEDIRARIEDITRNIPPTQVSLDIDTPCCSMHSMKRYSVWLSPTTQFIQTLQAALEAGFKKRHPNTRTFQPRLGIGHAHSGDGVDRIQAEIQNSVRNHLKDRDENAPLVLDWLIDRVSVIECKESWDRFEIIGTVGLGEQARHLS</sequence>
<accession>A0A6A7B0Z6</accession>